<feature type="non-terminal residue" evidence="1">
    <location>
        <position position="204"/>
    </location>
</feature>
<gene>
    <name evidence="1" type="ORF">SCALOS_LOCUS2344</name>
</gene>
<feature type="non-terminal residue" evidence="1">
    <location>
        <position position="1"/>
    </location>
</feature>
<accession>A0ACA9KKR0</accession>
<dbReference type="Proteomes" id="UP000789860">
    <property type="component" value="Unassembled WGS sequence"/>
</dbReference>
<organism evidence="1 2">
    <name type="scientific">Scutellospora calospora</name>
    <dbReference type="NCBI Taxonomy" id="85575"/>
    <lineage>
        <taxon>Eukaryota</taxon>
        <taxon>Fungi</taxon>
        <taxon>Fungi incertae sedis</taxon>
        <taxon>Mucoromycota</taxon>
        <taxon>Glomeromycotina</taxon>
        <taxon>Glomeromycetes</taxon>
        <taxon>Diversisporales</taxon>
        <taxon>Gigasporaceae</taxon>
        <taxon>Scutellospora</taxon>
    </lineage>
</organism>
<proteinExistence type="predicted"/>
<evidence type="ECO:0000313" key="1">
    <source>
        <dbReference type="EMBL" id="CAG8478879.1"/>
    </source>
</evidence>
<name>A0ACA9KKR0_9GLOM</name>
<sequence>MIKDTVNNKFAFDLGSIKSKKYGKATISGHFLLMISYMKFWDIKKIDYKEEEDKLIDWVIKILKVTDGQRLRCIQMLNVTLLSVLTNPNIHPANLKLCSYSLVYSFLLNNIMENLRHTEQYEMMEEIARILILVIERNFKSLNEVLILNNPLLRPLCIAIMEMHQEAIKININISYYIEEMIKHVKAQIWKLNYEIDYAIEDKY</sequence>
<protein>
    <submittedName>
        <fullName evidence="1">3031_t:CDS:1</fullName>
    </submittedName>
</protein>
<keyword evidence="2" id="KW-1185">Reference proteome</keyword>
<reference evidence="1" key="1">
    <citation type="submission" date="2021-06" db="EMBL/GenBank/DDBJ databases">
        <authorList>
            <person name="Kallberg Y."/>
            <person name="Tangrot J."/>
            <person name="Rosling A."/>
        </authorList>
    </citation>
    <scope>NUCLEOTIDE SEQUENCE</scope>
    <source>
        <strain evidence="1">AU212A</strain>
    </source>
</reference>
<dbReference type="EMBL" id="CAJVPM010002033">
    <property type="protein sequence ID" value="CAG8478879.1"/>
    <property type="molecule type" value="Genomic_DNA"/>
</dbReference>
<evidence type="ECO:0000313" key="2">
    <source>
        <dbReference type="Proteomes" id="UP000789860"/>
    </source>
</evidence>
<comment type="caution">
    <text evidence="1">The sequence shown here is derived from an EMBL/GenBank/DDBJ whole genome shotgun (WGS) entry which is preliminary data.</text>
</comment>